<evidence type="ECO:0000256" key="3">
    <source>
        <dbReference type="ARBA" id="ARBA00023004"/>
    </source>
</evidence>
<evidence type="ECO:0000256" key="2">
    <source>
        <dbReference type="ARBA" id="ARBA00022723"/>
    </source>
</evidence>
<evidence type="ECO:0000256" key="6">
    <source>
        <dbReference type="SAM" id="Phobius"/>
    </source>
</evidence>
<dbReference type="AlphaFoldDB" id="A0A4Q4T552"/>
<dbReference type="InterPro" id="IPR002401">
    <property type="entry name" value="Cyt_P450_E_grp-I"/>
</dbReference>
<accession>A0A4Q4T552</accession>
<proteinExistence type="predicted"/>
<dbReference type="PRINTS" id="PR00385">
    <property type="entry name" value="P450"/>
</dbReference>
<keyword evidence="8" id="KW-1185">Reference proteome</keyword>
<dbReference type="InterPro" id="IPR036396">
    <property type="entry name" value="Cyt_P450_sf"/>
</dbReference>
<dbReference type="InterPro" id="IPR001128">
    <property type="entry name" value="Cyt_P450"/>
</dbReference>
<comment type="cofactor">
    <cofactor evidence="4">
        <name>heme</name>
        <dbReference type="ChEBI" id="CHEBI:30413"/>
    </cofactor>
</comment>
<feature type="binding site" description="axial binding residue" evidence="4">
    <location>
        <position position="539"/>
    </location>
    <ligand>
        <name>heme</name>
        <dbReference type="ChEBI" id="CHEBI:30413"/>
    </ligand>
    <ligandPart>
        <name>Fe</name>
        <dbReference type="ChEBI" id="CHEBI:18248"/>
    </ligandPart>
</feature>
<evidence type="ECO:0000256" key="1">
    <source>
        <dbReference type="ARBA" id="ARBA00022617"/>
    </source>
</evidence>
<keyword evidence="1 4" id="KW-0349">Heme</keyword>
<feature type="compositionally biased region" description="Basic and acidic residues" evidence="5">
    <location>
        <begin position="500"/>
        <end position="516"/>
    </location>
</feature>
<dbReference type="GO" id="GO:0004497">
    <property type="term" value="F:monooxygenase activity"/>
    <property type="evidence" value="ECO:0007669"/>
    <property type="project" value="InterPro"/>
</dbReference>
<dbReference type="OrthoDB" id="1470350at2759"/>
<feature type="transmembrane region" description="Helical" evidence="6">
    <location>
        <begin position="33"/>
        <end position="55"/>
    </location>
</feature>
<dbReference type="PANTHER" id="PTHR24305:SF227">
    <property type="entry name" value="P450, PUTATIVE (EUROFUNG)-RELATED"/>
    <property type="match status" value="1"/>
</dbReference>
<keyword evidence="6" id="KW-0812">Transmembrane</keyword>
<dbReference type="CDD" id="cd11069">
    <property type="entry name" value="CYP_FUM15-like"/>
    <property type="match status" value="1"/>
</dbReference>
<dbReference type="SUPFAM" id="SSF48264">
    <property type="entry name" value="Cytochrome P450"/>
    <property type="match status" value="1"/>
</dbReference>
<keyword evidence="3 4" id="KW-0408">Iron</keyword>
<dbReference type="EMBL" id="QJNU01000455">
    <property type="protein sequence ID" value="RYO98550.1"/>
    <property type="molecule type" value="Genomic_DNA"/>
</dbReference>
<dbReference type="PANTHER" id="PTHR24305">
    <property type="entry name" value="CYTOCHROME P450"/>
    <property type="match status" value="1"/>
</dbReference>
<organism evidence="7 8">
    <name type="scientific">Monosporascus ibericus</name>
    <dbReference type="NCBI Taxonomy" id="155417"/>
    <lineage>
        <taxon>Eukaryota</taxon>
        <taxon>Fungi</taxon>
        <taxon>Dikarya</taxon>
        <taxon>Ascomycota</taxon>
        <taxon>Pezizomycotina</taxon>
        <taxon>Sordariomycetes</taxon>
        <taxon>Xylariomycetidae</taxon>
        <taxon>Xylariales</taxon>
        <taxon>Xylariales incertae sedis</taxon>
        <taxon>Monosporascus</taxon>
    </lineage>
</organism>
<evidence type="ECO:0000313" key="7">
    <source>
        <dbReference type="EMBL" id="RYO98550.1"/>
    </source>
</evidence>
<sequence length="599" mass="66562">MPSIPWRVISLISLASAYVSVSREREWSAWQLLSSFATTWTFQIVCWAVWAVILWPKYFSPLRDLPEPSGNSFLFGQFHRIRKEPSGIPHREWATTIPNDGLIRYLGPFNQERVLITNPKTLSEVLVTRSYDFVKPADVEHALSRILGVGLLVAEGDEHRFQRKKLMPAFAFRHVKDLYPVFWDKGREVVEAMAEHITARGLSSFSSPSEQMDPERKGKRNSAVIEVGDWASRATLDIIGVAALGKDFGAIRDPDTELGRTYRRVFSPSRQAQRLALLTLLLPNWLVARIPAKHNDDIASAAGYIRSVCRDLIREKREKMQAARSGSAGREEEKPATAAAVAAPDVDILSVALESGAFSDENLVDQLMTFLAAGHETTATAMTWAIYLLARQPDVQSRLRREVREHLPSPAAAAKVSSAEIDRLPYLNAVCSEVLRYFSPVPLTLREPVPGATIRGRRIPSGTRIVLAPWATNRDPALWGEDADEFRPERWLQGQGQGERTADDRDHQDGGADGKKHGSGGGASSNYAFLTFLHGPRSCIGQAFARAELACLLASWVGRFEFALRDEAERDERNISVKGGATAKPETGMYVHATLVDGW</sequence>
<comment type="caution">
    <text evidence="7">The sequence shown here is derived from an EMBL/GenBank/DDBJ whole genome shotgun (WGS) entry which is preliminary data.</text>
</comment>
<dbReference type="PRINTS" id="PR00463">
    <property type="entry name" value="EP450I"/>
</dbReference>
<evidence type="ECO:0000256" key="4">
    <source>
        <dbReference type="PIRSR" id="PIRSR602401-1"/>
    </source>
</evidence>
<protein>
    <recommendedName>
        <fullName evidence="9">Cytochrome P450 monooxygenase</fullName>
    </recommendedName>
</protein>
<reference evidence="7 8" key="1">
    <citation type="submission" date="2018-06" db="EMBL/GenBank/DDBJ databases">
        <title>Complete Genomes of Monosporascus.</title>
        <authorList>
            <person name="Robinson A.J."/>
            <person name="Natvig D.O."/>
        </authorList>
    </citation>
    <scope>NUCLEOTIDE SEQUENCE [LARGE SCALE GENOMIC DNA]</scope>
    <source>
        <strain evidence="7 8">CBS 110550</strain>
    </source>
</reference>
<name>A0A4Q4T552_9PEZI</name>
<dbReference type="GO" id="GO:0016705">
    <property type="term" value="F:oxidoreductase activity, acting on paired donors, with incorporation or reduction of molecular oxygen"/>
    <property type="evidence" value="ECO:0007669"/>
    <property type="project" value="InterPro"/>
</dbReference>
<keyword evidence="2 4" id="KW-0479">Metal-binding</keyword>
<dbReference type="GO" id="GO:0005506">
    <property type="term" value="F:iron ion binding"/>
    <property type="evidence" value="ECO:0007669"/>
    <property type="project" value="InterPro"/>
</dbReference>
<dbReference type="InterPro" id="IPR050121">
    <property type="entry name" value="Cytochrome_P450_monoxygenase"/>
</dbReference>
<keyword evidence="6" id="KW-1133">Transmembrane helix</keyword>
<dbReference type="Pfam" id="PF00067">
    <property type="entry name" value="p450"/>
    <property type="match status" value="1"/>
</dbReference>
<dbReference type="GO" id="GO:0020037">
    <property type="term" value="F:heme binding"/>
    <property type="evidence" value="ECO:0007669"/>
    <property type="project" value="InterPro"/>
</dbReference>
<dbReference type="FunFam" id="1.10.630.10:FF:000051">
    <property type="entry name" value="Cytochrome P450 monooxygenase (Fum15)"/>
    <property type="match status" value="1"/>
</dbReference>
<evidence type="ECO:0000256" key="5">
    <source>
        <dbReference type="SAM" id="MobiDB-lite"/>
    </source>
</evidence>
<dbReference type="Proteomes" id="UP000293360">
    <property type="component" value="Unassembled WGS sequence"/>
</dbReference>
<feature type="region of interest" description="Disordered" evidence="5">
    <location>
        <begin position="489"/>
        <end position="520"/>
    </location>
</feature>
<dbReference type="STRING" id="155417.A0A4Q4T552"/>
<evidence type="ECO:0000313" key="8">
    <source>
        <dbReference type="Proteomes" id="UP000293360"/>
    </source>
</evidence>
<evidence type="ECO:0008006" key="9">
    <source>
        <dbReference type="Google" id="ProtNLM"/>
    </source>
</evidence>
<keyword evidence="6" id="KW-0472">Membrane</keyword>
<gene>
    <name evidence="7" type="ORF">DL764_007057</name>
</gene>
<dbReference type="Gene3D" id="1.10.630.10">
    <property type="entry name" value="Cytochrome P450"/>
    <property type="match status" value="1"/>
</dbReference>